<dbReference type="GO" id="GO:0006508">
    <property type="term" value="P:proteolysis"/>
    <property type="evidence" value="ECO:0007669"/>
    <property type="project" value="InterPro"/>
</dbReference>
<reference evidence="3 4" key="1">
    <citation type="journal article" date="2016" name="Front. Microbiol.">
        <title>Fuerstia marisgermanicae gen. nov., sp. nov., an Unusual Member of the Phylum Planctomycetes from the German Wadden Sea.</title>
        <authorList>
            <person name="Kohn T."/>
            <person name="Heuer A."/>
            <person name="Jogler M."/>
            <person name="Vollmers J."/>
            <person name="Boedeker C."/>
            <person name="Bunk B."/>
            <person name="Rast P."/>
            <person name="Borchert D."/>
            <person name="Glockner I."/>
            <person name="Freese H.M."/>
            <person name="Klenk H.P."/>
            <person name="Overmann J."/>
            <person name="Kaster A.K."/>
            <person name="Rohde M."/>
            <person name="Wiegand S."/>
            <person name="Jogler C."/>
        </authorList>
    </citation>
    <scope>NUCLEOTIDE SEQUENCE [LARGE SCALE GENOMIC DNA]</scope>
    <source>
        <strain evidence="3 4">NH11</strain>
    </source>
</reference>
<dbReference type="InterPro" id="IPR026856">
    <property type="entry name" value="Sialidase_fam"/>
</dbReference>
<dbReference type="EMBL" id="CP017641">
    <property type="protein sequence ID" value="APZ93471.1"/>
    <property type="molecule type" value="Genomic_DNA"/>
</dbReference>
<dbReference type="InterPro" id="IPR029058">
    <property type="entry name" value="AB_hydrolase_fold"/>
</dbReference>
<dbReference type="Proteomes" id="UP000187735">
    <property type="component" value="Chromosome"/>
</dbReference>
<feature type="signal peptide" evidence="1">
    <location>
        <begin position="1"/>
        <end position="43"/>
    </location>
</feature>
<dbReference type="OrthoDB" id="3668964at2"/>
<proteinExistence type="predicted"/>
<keyword evidence="4" id="KW-1185">Reference proteome</keyword>
<dbReference type="AlphaFoldDB" id="A0A1P8WHB9"/>
<name>A0A1P8WHB9_9PLAN</name>
<dbReference type="GO" id="GO:0006689">
    <property type="term" value="P:ganglioside catabolic process"/>
    <property type="evidence" value="ECO:0007669"/>
    <property type="project" value="TreeGrafter"/>
</dbReference>
<dbReference type="GO" id="GO:0008236">
    <property type="term" value="F:serine-type peptidase activity"/>
    <property type="evidence" value="ECO:0007669"/>
    <property type="project" value="InterPro"/>
</dbReference>
<protein>
    <submittedName>
        <fullName evidence="3">Neuraminidase (Sialidase)</fullName>
    </submittedName>
</protein>
<dbReference type="KEGG" id="fmr:Fuma_03089"/>
<feature type="domain" description="Peptidase S9 prolyl oligopeptidase catalytic" evidence="2">
    <location>
        <begin position="226"/>
        <end position="299"/>
    </location>
</feature>
<dbReference type="GO" id="GO:0016020">
    <property type="term" value="C:membrane"/>
    <property type="evidence" value="ECO:0007669"/>
    <property type="project" value="TreeGrafter"/>
</dbReference>
<dbReference type="Gene3D" id="3.40.50.1820">
    <property type="entry name" value="alpha/beta hydrolase"/>
    <property type="match status" value="1"/>
</dbReference>
<evidence type="ECO:0000313" key="3">
    <source>
        <dbReference type="EMBL" id="APZ93471.1"/>
    </source>
</evidence>
<dbReference type="GO" id="GO:0009313">
    <property type="term" value="P:oligosaccharide catabolic process"/>
    <property type="evidence" value="ECO:0007669"/>
    <property type="project" value="TreeGrafter"/>
</dbReference>
<dbReference type="STRING" id="1891926.Fuma_03089"/>
<dbReference type="Pfam" id="PF00326">
    <property type="entry name" value="Peptidase_S9"/>
    <property type="match status" value="1"/>
</dbReference>
<accession>A0A1P8WHB9</accession>
<evidence type="ECO:0000256" key="1">
    <source>
        <dbReference type="SAM" id="SignalP"/>
    </source>
</evidence>
<sequence precursor="true">MCTTDNSRHFLLPIRPLRRPNAKAIQMAAFVLTALAFSASASAQATKSVEETVRPYFAPPAEWQHDLGDYLSPLKFADGTMAKTAADWQRRRAEILKQWQTLLGEWPPLITEPMVEILKTERRGTIVQHQVRFFWTPNQKTTGYLLIPDGEGRRPAVITVYYEPETAIGLGKEDRDFAIQLAERGFVTLSIGTTEATAAKTYGLYYPTIEDATVQPLSMLAYAAANAWHVLAKRPEVDAERIGITGHSFGGKWALFASCLFDKFACAAWSDPGIVFDDTRTSINYWEPWYLGYHPRPWRARGLITEENPARGLYPKLREAGRDLHELHALMAPRPFLVSGGAEDPPKRWQALNHSIAVNSVLGYRNRVAMTNRPAHSPNPESNAVIYAFFEHFLKPTRAPAKAEAAK</sequence>
<dbReference type="RefSeq" id="WP_099091807.1">
    <property type="nucleotide sequence ID" value="NZ_CP017641.1"/>
</dbReference>
<keyword evidence="1" id="KW-0732">Signal</keyword>
<feature type="chain" id="PRO_5013066246" evidence="1">
    <location>
        <begin position="44"/>
        <end position="407"/>
    </location>
</feature>
<evidence type="ECO:0000313" key="4">
    <source>
        <dbReference type="Proteomes" id="UP000187735"/>
    </source>
</evidence>
<dbReference type="InterPro" id="IPR001375">
    <property type="entry name" value="Peptidase_S9_cat"/>
</dbReference>
<gene>
    <name evidence="3" type="ORF">Fuma_03089</name>
</gene>
<dbReference type="PANTHER" id="PTHR10628">
    <property type="entry name" value="SIALIDASE"/>
    <property type="match status" value="1"/>
</dbReference>
<dbReference type="SUPFAM" id="SSF53474">
    <property type="entry name" value="alpha/beta-Hydrolases"/>
    <property type="match status" value="1"/>
</dbReference>
<organism evidence="3 4">
    <name type="scientific">Fuerstiella marisgermanici</name>
    <dbReference type="NCBI Taxonomy" id="1891926"/>
    <lineage>
        <taxon>Bacteria</taxon>
        <taxon>Pseudomonadati</taxon>
        <taxon>Planctomycetota</taxon>
        <taxon>Planctomycetia</taxon>
        <taxon>Planctomycetales</taxon>
        <taxon>Planctomycetaceae</taxon>
        <taxon>Fuerstiella</taxon>
    </lineage>
</organism>
<evidence type="ECO:0000259" key="2">
    <source>
        <dbReference type="Pfam" id="PF00326"/>
    </source>
</evidence>
<dbReference type="PANTHER" id="PTHR10628:SF26">
    <property type="entry name" value="SIALIDASE-RELATED"/>
    <property type="match status" value="1"/>
</dbReference>
<dbReference type="GO" id="GO:0005737">
    <property type="term" value="C:cytoplasm"/>
    <property type="evidence" value="ECO:0007669"/>
    <property type="project" value="TreeGrafter"/>
</dbReference>
<dbReference type="GO" id="GO:0004308">
    <property type="term" value="F:exo-alpha-sialidase activity"/>
    <property type="evidence" value="ECO:0007669"/>
    <property type="project" value="InterPro"/>
</dbReference>